<dbReference type="PANTHER" id="PTHR33254:SF4">
    <property type="entry name" value="4-HYDROXY-4-METHYL-2-OXOGLUTARATE ALDOLASE 3-RELATED"/>
    <property type="match status" value="1"/>
</dbReference>
<evidence type="ECO:0000256" key="6">
    <source>
        <dbReference type="ARBA" id="ARBA00012947"/>
    </source>
</evidence>
<dbReference type="EC" id="4.1.3.17" evidence="5"/>
<evidence type="ECO:0000256" key="8">
    <source>
        <dbReference type="ARBA" id="ARBA00025046"/>
    </source>
</evidence>
<proteinExistence type="inferred from homology"/>
<comment type="catalytic activity">
    <reaction evidence="1">
        <text>4-hydroxy-4-methyl-2-oxoglutarate = 2 pyruvate</text>
        <dbReference type="Rhea" id="RHEA:22748"/>
        <dbReference type="ChEBI" id="CHEBI:15361"/>
        <dbReference type="ChEBI" id="CHEBI:58276"/>
        <dbReference type="EC" id="4.1.3.17"/>
    </reaction>
</comment>
<dbReference type="InterPro" id="IPR036704">
    <property type="entry name" value="RraA/RraA-like_sf"/>
</dbReference>
<dbReference type="EC" id="4.1.1.112" evidence="6"/>
<reference evidence="14" key="1">
    <citation type="journal article" date="2019" name="Int. J. Syst. Evol. Microbiol.">
        <title>The Global Catalogue of Microorganisms (GCM) 10K type strain sequencing project: providing services to taxonomists for standard genome sequencing and annotation.</title>
        <authorList>
            <consortium name="The Broad Institute Genomics Platform"/>
            <consortium name="The Broad Institute Genome Sequencing Center for Infectious Disease"/>
            <person name="Wu L."/>
            <person name="Ma J."/>
        </authorList>
    </citation>
    <scope>NUCLEOTIDE SEQUENCE [LARGE SCALE GENOMIC DNA]</scope>
    <source>
        <strain evidence="14">CGMCC 4.6997</strain>
    </source>
</reference>
<evidence type="ECO:0000313" key="14">
    <source>
        <dbReference type="Proteomes" id="UP001596039"/>
    </source>
</evidence>
<dbReference type="RefSeq" id="WP_386738727.1">
    <property type="nucleotide sequence ID" value="NZ_JBHSMG010000001.1"/>
</dbReference>
<evidence type="ECO:0000256" key="9">
    <source>
        <dbReference type="ARBA" id="ARBA00029596"/>
    </source>
</evidence>
<evidence type="ECO:0000313" key="13">
    <source>
        <dbReference type="EMBL" id="MFC5501125.1"/>
    </source>
</evidence>
<dbReference type="SUPFAM" id="SSF89562">
    <property type="entry name" value="RraA-like"/>
    <property type="match status" value="1"/>
</dbReference>
<comment type="caution">
    <text evidence="13">The sequence shown here is derived from an EMBL/GenBank/DDBJ whole genome shotgun (WGS) entry which is preliminary data.</text>
</comment>
<dbReference type="Gene3D" id="3.50.30.40">
    <property type="entry name" value="Ribonuclease E inhibitor RraA/RraA-like"/>
    <property type="match status" value="1"/>
</dbReference>
<dbReference type="InterPro" id="IPR005493">
    <property type="entry name" value="RraA/RraA-like"/>
</dbReference>
<dbReference type="Pfam" id="PF03737">
    <property type="entry name" value="RraA-like"/>
    <property type="match status" value="1"/>
</dbReference>
<accession>A0ABW0NKM7</accession>
<protein>
    <recommendedName>
        <fullName evidence="7">Putative 4-hydroxy-4-methyl-2-oxoglutarate aldolase</fullName>
        <ecNumber evidence="6">4.1.1.112</ecNumber>
        <ecNumber evidence="5">4.1.3.17</ecNumber>
    </recommendedName>
    <alternativeName>
        <fullName evidence="11">Oxaloacetate decarboxylase</fullName>
    </alternativeName>
    <alternativeName>
        <fullName evidence="9">Regulator of ribonuclease activity homolog</fullName>
    </alternativeName>
    <alternativeName>
        <fullName evidence="10">RraA-like protein</fullName>
    </alternativeName>
</protein>
<gene>
    <name evidence="13" type="ORF">ACFPJ4_02605</name>
</gene>
<evidence type="ECO:0000256" key="2">
    <source>
        <dbReference type="ARBA" id="ARBA00001968"/>
    </source>
</evidence>
<evidence type="ECO:0000256" key="7">
    <source>
        <dbReference type="ARBA" id="ARBA00016549"/>
    </source>
</evidence>
<keyword evidence="14" id="KW-1185">Reference proteome</keyword>
<evidence type="ECO:0000256" key="1">
    <source>
        <dbReference type="ARBA" id="ARBA00001342"/>
    </source>
</evidence>
<comment type="subunit">
    <text evidence="4">Homotrimer.</text>
</comment>
<name>A0ABW0NKM7_9MICO</name>
<evidence type="ECO:0000256" key="5">
    <source>
        <dbReference type="ARBA" id="ARBA00012213"/>
    </source>
</evidence>
<dbReference type="Proteomes" id="UP001596039">
    <property type="component" value="Unassembled WGS sequence"/>
</dbReference>
<evidence type="ECO:0000256" key="4">
    <source>
        <dbReference type="ARBA" id="ARBA00011233"/>
    </source>
</evidence>
<comment type="similarity">
    <text evidence="3">Belongs to the class II aldolase/RraA-like family.</text>
</comment>
<evidence type="ECO:0000256" key="12">
    <source>
        <dbReference type="ARBA" id="ARBA00047973"/>
    </source>
</evidence>
<comment type="catalytic activity">
    <reaction evidence="12">
        <text>oxaloacetate + H(+) = pyruvate + CO2</text>
        <dbReference type="Rhea" id="RHEA:15641"/>
        <dbReference type="ChEBI" id="CHEBI:15361"/>
        <dbReference type="ChEBI" id="CHEBI:15378"/>
        <dbReference type="ChEBI" id="CHEBI:16452"/>
        <dbReference type="ChEBI" id="CHEBI:16526"/>
        <dbReference type="EC" id="4.1.1.112"/>
    </reaction>
</comment>
<organism evidence="13 14">
    <name type="scientific">Lysinimonas soli</name>
    <dbReference type="NCBI Taxonomy" id="1074233"/>
    <lineage>
        <taxon>Bacteria</taxon>
        <taxon>Bacillati</taxon>
        <taxon>Actinomycetota</taxon>
        <taxon>Actinomycetes</taxon>
        <taxon>Micrococcales</taxon>
        <taxon>Microbacteriaceae</taxon>
        <taxon>Lysinimonas</taxon>
    </lineage>
</organism>
<comment type="cofactor">
    <cofactor evidence="2">
        <name>a divalent metal cation</name>
        <dbReference type="ChEBI" id="CHEBI:60240"/>
    </cofactor>
</comment>
<dbReference type="EMBL" id="JBHSMG010000001">
    <property type="protein sequence ID" value="MFC5501125.1"/>
    <property type="molecule type" value="Genomic_DNA"/>
</dbReference>
<dbReference type="CDD" id="cd16841">
    <property type="entry name" value="RraA_family"/>
    <property type="match status" value="1"/>
</dbReference>
<evidence type="ECO:0000256" key="3">
    <source>
        <dbReference type="ARBA" id="ARBA00008621"/>
    </source>
</evidence>
<comment type="function">
    <text evidence="8">Catalyzes the aldol cleavage of 4-hydroxy-4-methyl-2-oxoglutarate (HMG) into 2 molecules of pyruvate. Also contains a secondary oxaloacetate (OAA) decarboxylase activity due to the common pyruvate enolate transition state formed following C-C bond cleavage in the retro-aldol and decarboxylation reactions.</text>
</comment>
<dbReference type="PANTHER" id="PTHR33254">
    <property type="entry name" value="4-HYDROXY-4-METHYL-2-OXOGLUTARATE ALDOLASE 3-RELATED"/>
    <property type="match status" value="1"/>
</dbReference>
<sequence length="225" mass="23458">MTLLPSAAVADACVRLGVPLRLAPAGIVPVIPGAPFSGSARAVTHLGSVDVLLQTIDGAPAGSVLVVDNGGRDDEACLGDLIVLEAARAGFAGIVVWGRHRDTAQLREIGLPLHSTGAYAAGPRRVPPAGSPMRSAFLDGIAVSDDDLVIADDDGVVFLGPDRRREVLESAARIVETETAQAERMRAGESLRSQLDFDGYLAARASDPTLTLRRHLDERGGAIEV</sequence>
<evidence type="ECO:0000256" key="11">
    <source>
        <dbReference type="ARBA" id="ARBA00032305"/>
    </source>
</evidence>
<evidence type="ECO:0000256" key="10">
    <source>
        <dbReference type="ARBA" id="ARBA00030169"/>
    </source>
</evidence>